<reference evidence="1 2" key="2">
    <citation type="submission" date="2020-06" db="EMBL/GenBank/DDBJ databases">
        <title>Antribacter stalactiti gen. nov., sp. nov., a new member of the family Nacardiaceae isolated from a cave.</title>
        <authorList>
            <person name="Kim I.S."/>
        </authorList>
    </citation>
    <scope>NUCLEOTIDE SEQUENCE [LARGE SCALE GENOMIC DNA]</scope>
    <source>
        <strain evidence="1 2">YC2-7</strain>
    </source>
</reference>
<dbReference type="RefSeq" id="WP_169587232.1">
    <property type="nucleotide sequence ID" value="NZ_VCQU01000004.1"/>
</dbReference>
<comment type="caution">
    <text evidence="1">The sequence shown here is derived from an EMBL/GenBank/DDBJ whole genome shotgun (WGS) entry which is preliminary data.</text>
</comment>
<name>A0A848KC28_9NOCA</name>
<reference evidence="1 2" key="1">
    <citation type="submission" date="2019-05" db="EMBL/GenBank/DDBJ databases">
        <authorList>
            <person name="Lee S.D."/>
        </authorList>
    </citation>
    <scope>NUCLEOTIDE SEQUENCE [LARGE SCALE GENOMIC DNA]</scope>
    <source>
        <strain evidence="1 2">YC2-7</strain>
    </source>
</reference>
<evidence type="ECO:0000313" key="1">
    <source>
        <dbReference type="EMBL" id="NMN95861.1"/>
    </source>
</evidence>
<proteinExistence type="predicted"/>
<protein>
    <submittedName>
        <fullName evidence="1">Uncharacterized protein</fullName>
    </submittedName>
</protein>
<sequence length="75" mass="7922">MSSQDTNPLRSILRAAADGLGHAAHATRDRLAALIPGDDPAKTRGQVAWESRLATARSDPDAFARGDRIAAELAE</sequence>
<accession>A0A848KC28</accession>
<dbReference type="AlphaFoldDB" id="A0A848KC28"/>
<evidence type="ECO:0000313" key="2">
    <source>
        <dbReference type="Proteomes" id="UP000535543"/>
    </source>
</evidence>
<gene>
    <name evidence="1" type="ORF">FGL95_12525</name>
</gene>
<dbReference type="EMBL" id="VCQU01000004">
    <property type="protein sequence ID" value="NMN95861.1"/>
    <property type="molecule type" value="Genomic_DNA"/>
</dbReference>
<keyword evidence="2" id="KW-1185">Reference proteome</keyword>
<dbReference type="Proteomes" id="UP000535543">
    <property type="component" value="Unassembled WGS sequence"/>
</dbReference>
<organism evidence="1 2">
    <name type="scientific">Antrihabitans stalactiti</name>
    <dbReference type="NCBI Taxonomy" id="2584121"/>
    <lineage>
        <taxon>Bacteria</taxon>
        <taxon>Bacillati</taxon>
        <taxon>Actinomycetota</taxon>
        <taxon>Actinomycetes</taxon>
        <taxon>Mycobacteriales</taxon>
        <taxon>Nocardiaceae</taxon>
        <taxon>Antrihabitans</taxon>
    </lineage>
</organism>